<sequence>MKTIRSLVLLLLAIPLALCPAQEENPYLTQSAPKAPAGPGGDSFLTLTEHIIVPSDLLDSWLANHSMAKDASELRTAAQKWIEEGTATIDSTALTAGTVGPSLANESIVEQIYATEYMPSPSPEDWTFATSFETRNCGYSIDGNSVREQGELVVRAENYFVRMLPHRAYDRVSEKTRQPDDIFIPRFRSIATHQALAGFDESYSDDPFASASPPPRTKTRPSYPAGKTHLALRVDEDLPEPAIKWPLEEKRDDEAADPLPEDRPVRLIFVRSDKIDSPPESTEPLPADYQLSVKLVSVDHLTLSAWLQGRDLATAAKEMNEVIETWNEDEKVNLISTLTGGVRNGTRTLLEDIKKLEYPTYYKPGKREPSADGKSTQLGLAVPGDLETRNLGISLETEISPGAGDPVMLLSLRRVLLGCYTVHHRVLRDGEWIADMTMPRFSENNWLTSLRVKKGEWMFVGSGSGFGEKGELDPSRAVLAFVKVD</sequence>
<dbReference type="EMBL" id="JBBUKT010000008">
    <property type="protein sequence ID" value="MEK7952584.1"/>
    <property type="molecule type" value="Genomic_DNA"/>
</dbReference>
<organism evidence="3 4">
    <name type="scientific">Luteolibacter soli</name>
    <dbReference type="NCBI Taxonomy" id="3135280"/>
    <lineage>
        <taxon>Bacteria</taxon>
        <taxon>Pseudomonadati</taxon>
        <taxon>Verrucomicrobiota</taxon>
        <taxon>Verrucomicrobiia</taxon>
        <taxon>Verrucomicrobiales</taxon>
        <taxon>Verrucomicrobiaceae</taxon>
        <taxon>Luteolibacter</taxon>
    </lineage>
</organism>
<feature type="chain" id="PRO_5046946032" evidence="2">
    <location>
        <begin position="22"/>
        <end position="485"/>
    </location>
</feature>
<dbReference type="RefSeq" id="WP_341406340.1">
    <property type="nucleotide sequence ID" value="NZ_JBBUKT010000008.1"/>
</dbReference>
<feature type="region of interest" description="Disordered" evidence="1">
    <location>
        <begin position="243"/>
        <end position="262"/>
    </location>
</feature>
<evidence type="ECO:0000256" key="1">
    <source>
        <dbReference type="SAM" id="MobiDB-lite"/>
    </source>
</evidence>
<comment type="caution">
    <text evidence="3">The sequence shown here is derived from an EMBL/GenBank/DDBJ whole genome shotgun (WGS) entry which is preliminary data.</text>
</comment>
<feature type="region of interest" description="Disordered" evidence="1">
    <location>
        <begin position="202"/>
        <end position="224"/>
    </location>
</feature>
<accession>A0ABU9AXT9</accession>
<gene>
    <name evidence="3" type="ORF">WKV53_18875</name>
</gene>
<evidence type="ECO:0000313" key="3">
    <source>
        <dbReference type="EMBL" id="MEK7952584.1"/>
    </source>
</evidence>
<evidence type="ECO:0000313" key="4">
    <source>
        <dbReference type="Proteomes" id="UP001371305"/>
    </source>
</evidence>
<dbReference type="Proteomes" id="UP001371305">
    <property type="component" value="Unassembled WGS sequence"/>
</dbReference>
<keyword evidence="4" id="KW-1185">Reference proteome</keyword>
<proteinExistence type="predicted"/>
<keyword evidence="2" id="KW-0732">Signal</keyword>
<evidence type="ECO:0000256" key="2">
    <source>
        <dbReference type="SAM" id="SignalP"/>
    </source>
</evidence>
<feature type="signal peptide" evidence="2">
    <location>
        <begin position="1"/>
        <end position="21"/>
    </location>
</feature>
<reference evidence="3 4" key="1">
    <citation type="submission" date="2024-04" db="EMBL/GenBank/DDBJ databases">
        <title>Luteolibacter sp. isolated from soil.</title>
        <authorList>
            <person name="An J."/>
        </authorList>
    </citation>
    <scope>NUCLEOTIDE SEQUENCE [LARGE SCALE GENOMIC DNA]</scope>
    <source>
        <strain evidence="3 4">Y139</strain>
    </source>
</reference>
<name>A0ABU9AXT9_9BACT</name>
<protein>
    <submittedName>
        <fullName evidence="3">Uncharacterized protein</fullName>
    </submittedName>
</protein>